<reference evidence="2 3" key="1">
    <citation type="submission" date="2015-11" db="EMBL/GenBank/DDBJ databases">
        <authorList>
            <person name="Zhang Y."/>
            <person name="Guo Z."/>
        </authorList>
    </citation>
    <scope>NUCLEOTIDE SEQUENCE [LARGE SCALE GENOMIC DNA]</scope>
    <source>
        <strain evidence="2 3">KCTC 32221</strain>
    </source>
</reference>
<gene>
    <name evidence="2" type="ORF">PS2015_2427</name>
</gene>
<keyword evidence="1" id="KW-0472">Membrane</keyword>
<keyword evidence="3" id="KW-1185">Reference proteome</keyword>
<dbReference type="KEGG" id="pspi:PS2015_2427"/>
<dbReference type="Pfam" id="PF07386">
    <property type="entry name" value="DUF1499"/>
    <property type="match status" value="1"/>
</dbReference>
<feature type="transmembrane region" description="Helical" evidence="1">
    <location>
        <begin position="57"/>
        <end position="76"/>
    </location>
</feature>
<dbReference type="InterPro" id="IPR010865">
    <property type="entry name" value="DUF1499"/>
</dbReference>
<keyword evidence="1" id="KW-0812">Transmembrane</keyword>
<evidence type="ECO:0000313" key="3">
    <source>
        <dbReference type="Proteomes" id="UP000065641"/>
    </source>
</evidence>
<name>A0A0S2KFV3_9GAMM</name>
<sequence length="262" mass="28327">MNNNKTGSQRLTQILTVLAAIAGLGLAAAALLAPLGVWLQLWDFRQGFSILRGAQPLVAWITIGCALIAAAVFVLGKRSSDERTGRNTAIAAAATLAAAIAWYIPQSYLPGEGSNIPPIHDITTDLSNPPAFVAVMPLRGENSNTTVYGTSPNMTPERQAELQRQAYPDITTQYFEESADQVFARALQAVDSLGWELVAQSPEEGRIEATDTTFWFRFKDDVVIRIRETSEGTALDARSTSRVGVSDVGKNAARLRAFFAEL</sequence>
<feature type="transmembrane region" description="Helical" evidence="1">
    <location>
        <begin position="88"/>
        <end position="105"/>
    </location>
</feature>
<dbReference type="Proteomes" id="UP000065641">
    <property type="component" value="Chromosome"/>
</dbReference>
<organism evidence="2 3">
    <name type="scientific">Pseudohongiella spirulinae</name>
    <dbReference type="NCBI Taxonomy" id="1249552"/>
    <lineage>
        <taxon>Bacteria</taxon>
        <taxon>Pseudomonadati</taxon>
        <taxon>Pseudomonadota</taxon>
        <taxon>Gammaproteobacteria</taxon>
        <taxon>Pseudomonadales</taxon>
        <taxon>Pseudohongiellaceae</taxon>
        <taxon>Pseudohongiella</taxon>
    </lineage>
</organism>
<feature type="transmembrane region" description="Helical" evidence="1">
    <location>
        <begin position="12"/>
        <end position="37"/>
    </location>
</feature>
<dbReference type="RefSeq" id="WP_156412734.1">
    <property type="nucleotide sequence ID" value="NZ_CP013189.1"/>
</dbReference>
<accession>A0A0S2KFV3</accession>
<dbReference type="PATRIC" id="fig|1249552.3.peg.2443"/>
<dbReference type="STRING" id="1249552.PS2015_2427"/>
<evidence type="ECO:0000313" key="2">
    <source>
        <dbReference type="EMBL" id="ALO47061.1"/>
    </source>
</evidence>
<dbReference type="EMBL" id="CP013189">
    <property type="protein sequence ID" value="ALO47061.1"/>
    <property type="molecule type" value="Genomic_DNA"/>
</dbReference>
<proteinExistence type="predicted"/>
<dbReference type="OrthoDB" id="1523552at2"/>
<keyword evidence="1" id="KW-1133">Transmembrane helix</keyword>
<dbReference type="AlphaFoldDB" id="A0A0S2KFV3"/>
<evidence type="ECO:0000256" key="1">
    <source>
        <dbReference type="SAM" id="Phobius"/>
    </source>
</evidence>
<protein>
    <submittedName>
        <fullName evidence="2">Uncharacterized conserved membrane protein</fullName>
    </submittedName>
</protein>